<name>A0AC59EWJ3_9VIRU</name>
<gene>
    <name evidence="1" type="ORF">PGCG_00015</name>
</gene>
<evidence type="ECO:0000313" key="2">
    <source>
        <dbReference type="Proteomes" id="UP000204225"/>
    </source>
</evidence>
<organism evidence="1 2">
    <name type="scientific">Phaeocystis globosa virus PgV-16T</name>
    <dbReference type="NCBI Taxonomy" id="3071227"/>
    <lineage>
        <taxon>Viruses</taxon>
        <taxon>Varidnaviria</taxon>
        <taxon>Bamfordvirae</taxon>
        <taxon>Nucleocytoviricota</taxon>
        <taxon>Megaviricetes</taxon>
        <taxon>Imitervirales</taxon>
        <taxon>Mesomimiviridae</taxon>
        <taxon>Tethysvirus</taxon>
        <taxon>Tethysvirus hollandense</taxon>
    </lineage>
</organism>
<keyword evidence="1" id="KW-0808">Transferase</keyword>
<dbReference type="Proteomes" id="UP000204225">
    <property type="component" value="Segment"/>
</dbReference>
<sequence length="210" mass="24472">MTYYSQWKQDEYIYNTFFKNKTEPGVFLEIGADDGVRFSNCKFFEETHNWTGIAVEARQGAYDKLITNRTCTCVRAILSDVIEDTKFMDIKGYGLGLSGLVNKYDPRHVDRIRQEIKNPNNNGVSVIDVKTEKLNELLDTHNMTNIDFLSIDTEGSELAILKTLDFNKYNIDVITIEDNYKDEELMKFFTSRNYTFVKQIECDKIFRKNA</sequence>
<accession>A0AC59EWJ3</accession>
<proteinExistence type="predicted"/>
<evidence type="ECO:0000313" key="1">
    <source>
        <dbReference type="EMBL" id="AGM15327.1"/>
    </source>
</evidence>
<keyword evidence="1" id="KW-0489">Methyltransferase</keyword>
<keyword evidence="2" id="KW-1185">Reference proteome</keyword>
<protein>
    <submittedName>
        <fullName evidence="1">FkbM family methyltransferase</fullName>
    </submittedName>
</protein>
<reference evidence="1 2" key="1">
    <citation type="journal article" date="2013" name="Proc. Natl. Acad. Sci. U.S.A.">
        <title>Genome of Phaeocystis globosa virus PgV-16T highlights the common ancestry of the largest known DNA viruses infecting eukaryotes.</title>
        <authorList>
            <person name="Santini S."/>
            <person name="Jeudy S."/>
            <person name="Bartoli J."/>
            <person name="Poirot O."/>
            <person name="Lescot M."/>
            <person name="Abergel C."/>
            <person name="Barbe V."/>
            <person name="Wommack K.E."/>
            <person name="Noordeloos A.A."/>
            <person name="Brussaard C.P."/>
            <person name="Claverie J.M."/>
        </authorList>
    </citation>
    <scope>NUCLEOTIDE SEQUENCE [LARGE SCALE GENOMIC DNA]</scope>
    <source>
        <strain evidence="1 2">16T</strain>
    </source>
</reference>
<dbReference type="EMBL" id="KC662249">
    <property type="protein sequence ID" value="AGM15327.1"/>
    <property type="molecule type" value="Genomic_DNA"/>
</dbReference>